<dbReference type="RefSeq" id="WP_148453832.1">
    <property type="nucleotide sequence ID" value="NZ_VSDO01000003.1"/>
</dbReference>
<evidence type="ECO:0000313" key="1">
    <source>
        <dbReference type="EMBL" id="TYA12269.1"/>
    </source>
</evidence>
<evidence type="ECO:0000313" key="2">
    <source>
        <dbReference type="Proteomes" id="UP000325218"/>
    </source>
</evidence>
<reference evidence="1 2" key="1">
    <citation type="submission" date="2019-08" db="EMBL/GenBank/DDBJ databases">
        <title>Genome sequencing of Paenibacillus faecis DSM 23593(T).</title>
        <authorList>
            <person name="Kook J.-K."/>
            <person name="Park S.-N."/>
            <person name="Lim Y.K."/>
        </authorList>
    </citation>
    <scope>NUCLEOTIDE SEQUENCE [LARGE SCALE GENOMIC DNA]</scope>
    <source>
        <strain evidence="1 2">DSM 23593</strain>
    </source>
</reference>
<name>A0A5D0CQM1_9BACL</name>
<accession>A0A5D0CQM1</accession>
<dbReference type="Proteomes" id="UP000325218">
    <property type="component" value="Unassembled WGS sequence"/>
</dbReference>
<dbReference type="EMBL" id="VSDO01000003">
    <property type="protein sequence ID" value="TYA12269.1"/>
    <property type="molecule type" value="Genomic_DNA"/>
</dbReference>
<protein>
    <submittedName>
        <fullName evidence="1">Uncharacterized protein</fullName>
    </submittedName>
</protein>
<proteinExistence type="predicted"/>
<organism evidence="1 2">
    <name type="scientific">Paenibacillus faecis</name>
    <dbReference type="NCBI Taxonomy" id="862114"/>
    <lineage>
        <taxon>Bacteria</taxon>
        <taxon>Bacillati</taxon>
        <taxon>Bacillota</taxon>
        <taxon>Bacilli</taxon>
        <taxon>Bacillales</taxon>
        <taxon>Paenibacillaceae</taxon>
        <taxon>Paenibacillus</taxon>
    </lineage>
</organism>
<sequence length="357" mass="42663">MNLQLLYHEYLNLKFNRGLPPVQMDRFEYDYCEDGRTALFLTGRDDALFTDWTDELQPRDPHYIRNPDWKPVLSDIFKQMDVYDELVFYYLLFTINSTTTIANHNPYGAMNDFMKNYCFTQLSQLGDVSAISEERKRQLREFFFFFYLYAHPVNEETLYAFSFREHELVHTKTNIEMERYFSAYHDYYREHIDKFSGKILLSPQEIEACKSLTLELLSSLEGKSAKLTLPPEEGLEDVLRLVNDVDALIRTYSENRTQVFEVMAGFLADNHSSPYRDHGFRTLLQHYACYILYFKFDEIHHLVDYFKSNPAWCGKIINHLFADTIFLQRIMRLNHIDITEHKRVIEFFGEEARRIYL</sequence>
<dbReference type="OrthoDB" id="6446081at2"/>
<comment type="caution">
    <text evidence="1">The sequence shown here is derived from an EMBL/GenBank/DDBJ whole genome shotgun (WGS) entry which is preliminary data.</text>
</comment>
<keyword evidence="2" id="KW-1185">Reference proteome</keyword>
<gene>
    <name evidence="1" type="ORF">FRY98_16315</name>
</gene>
<dbReference type="AlphaFoldDB" id="A0A5D0CQM1"/>